<dbReference type="AlphaFoldDB" id="A0A0B7NLK0"/>
<protein>
    <submittedName>
        <fullName evidence="1">Uncharacterized protein</fullName>
    </submittedName>
</protein>
<dbReference type="STRING" id="35722.A0A0B7NLK0"/>
<name>A0A0B7NLK0_9FUNG</name>
<reference evidence="1 2" key="1">
    <citation type="submission" date="2014-09" db="EMBL/GenBank/DDBJ databases">
        <authorList>
            <person name="Ellenberger Sabrina"/>
        </authorList>
    </citation>
    <scope>NUCLEOTIDE SEQUENCE [LARGE SCALE GENOMIC DNA]</scope>
    <source>
        <strain evidence="1 2">CBS 412.66</strain>
    </source>
</reference>
<evidence type="ECO:0000313" key="2">
    <source>
        <dbReference type="Proteomes" id="UP000054107"/>
    </source>
</evidence>
<keyword evidence="2" id="KW-1185">Reference proteome</keyword>
<dbReference type="OrthoDB" id="2276331at2759"/>
<accession>A0A0B7NLK0</accession>
<dbReference type="EMBL" id="LN732637">
    <property type="protein sequence ID" value="CEP15823.1"/>
    <property type="molecule type" value="Genomic_DNA"/>
</dbReference>
<sequence>MLFILDEVDKPTSAADVDRIVSAEIPNPETHPLAYETVITTMVHDPCGLLGPEAKCMKNGTCSKNYPFGLSEETILSDGGNITYRRRNIPGYLSCEIMAVLELITVGLCRIISSWLPSIIMRTLKLKSARSSTTSNMYTSTYTKATIAPKCTWVRPTSSKTKSRTTLMCATSVLRNIAGGYSPFQCTRSFLRANVWISICQENA</sequence>
<organism evidence="1 2">
    <name type="scientific">Parasitella parasitica</name>
    <dbReference type="NCBI Taxonomy" id="35722"/>
    <lineage>
        <taxon>Eukaryota</taxon>
        <taxon>Fungi</taxon>
        <taxon>Fungi incertae sedis</taxon>
        <taxon>Mucoromycota</taxon>
        <taxon>Mucoromycotina</taxon>
        <taxon>Mucoromycetes</taxon>
        <taxon>Mucorales</taxon>
        <taxon>Mucorineae</taxon>
        <taxon>Mucoraceae</taxon>
        <taxon>Parasitella</taxon>
    </lineage>
</organism>
<gene>
    <name evidence="1" type="primary">PARPA_10064.1 scaffold 39287</name>
</gene>
<dbReference type="Proteomes" id="UP000054107">
    <property type="component" value="Unassembled WGS sequence"/>
</dbReference>
<proteinExistence type="predicted"/>
<evidence type="ECO:0000313" key="1">
    <source>
        <dbReference type="EMBL" id="CEP15823.1"/>
    </source>
</evidence>